<evidence type="ECO:0000256" key="8">
    <source>
        <dbReference type="SAM" id="MobiDB-lite"/>
    </source>
</evidence>
<comment type="caution">
    <text evidence="10">The sequence shown here is derived from an EMBL/GenBank/DDBJ whole genome shotgun (WGS) entry which is preliminary data.</text>
</comment>
<dbReference type="AlphaFoldDB" id="A0AA38T7T3"/>
<dbReference type="GO" id="GO:0004672">
    <property type="term" value="F:protein kinase activity"/>
    <property type="evidence" value="ECO:0007669"/>
    <property type="project" value="InterPro"/>
</dbReference>
<evidence type="ECO:0000313" key="11">
    <source>
        <dbReference type="Proteomes" id="UP001172457"/>
    </source>
</evidence>
<protein>
    <recommendedName>
        <fullName evidence="9">Serine/threonine-protein kinase BSK1-like TPR repeats domain-containing protein</fullName>
    </recommendedName>
</protein>
<dbReference type="EMBL" id="JARYMX010000005">
    <property type="protein sequence ID" value="KAJ9550091.1"/>
    <property type="molecule type" value="Genomic_DNA"/>
</dbReference>
<evidence type="ECO:0000256" key="4">
    <source>
        <dbReference type="ARBA" id="ARBA00022741"/>
    </source>
</evidence>
<sequence length="311" mass="34888">MDVESVSEVLQHLPCLKSLDIWSCPKLKDLPEIDSTDPSSLKFFVNGEPSHALTGIPQSGPAMPLTPLDEACLQMDLMAIHEIVEDLAYKDDEGAATEFIDAGTMISATVYARRSLSHLMSDVPHKALNDAIQAQVISPIWHIASYLQASALLVLGRENEAQIALKEGSVLEEKKNLSDFFHGAFDFFFHISFKLRDFFSKAVKNKVKPFRIFLSLQLENTHLFYRRFSFFWVLPSMCLLKCPREISLKLMLNKFRSHLTSHSLVQPGENIDRFTLWLPEEDVWKQVVTPGSTKPDGEPKPGAAEGSLISG</sequence>
<evidence type="ECO:0000256" key="1">
    <source>
        <dbReference type="ARBA" id="ARBA00004308"/>
    </source>
</evidence>
<dbReference type="PANTHER" id="PTHR45863:SF2">
    <property type="entry name" value="SERINE_THREONINE-PROTEIN KINASE BSK7-RELATED"/>
    <property type="match status" value="1"/>
</dbReference>
<keyword evidence="11" id="KW-1185">Reference proteome</keyword>
<evidence type="ECO:0000256" key="5">
    <source>
        <dbReference type="ARBA" id="ARBA00022777"/>
    </source>
</evidence>
<dbReference type="GO" id="GO:0009742">
    <property type="term" value="P:brassinosteroid mediated signaling pathway"/>
    <property type="evidence" value="ECO:0007669"/>
    <property type="project" value="InterPro"/>
</dbReference>
<dbReference type="PANTHER" id="PTHR45863">
    <property type="entry name" value="SERINE/THREONINE-PROTEIN KINASE BSK5"/>
    <property type="match status" value="1"/>
</dbReference>
<keyword evidence="6" id="KW-0067">ATP-binding</keyword>
<evidence type="ECO:0000256" key="7">
    <source>
        <dbReference type="ARBA" id="ARBA00023136"/>
    </source>
</evidence>
<evidence type="ECO:0000256" key="3">
    <source>
        <dbReference type="ARBA" id="ARBA00022679"/>
    </source>
</evidence>
<evidence type="ECO:0000313" key="10">
    <source>
        <dbReference type="EMBL" id="KAJ9550091.1"/>
    </source>
</evidence>
<comment type="subcellular location">
    <subcellularLocation>
        <location evidence="1">Endomembrane system</location>
    </subcellularLocation>
</comment>
<keyword evidence="3" id="KW-0808">Transferase</keyword>
<keyword evidence="7" id="KW-0472">Membrane</keyword>
<dbReference type="GO" id="GO:0012505">
    <property type="term" value="C:endomembrane system"/>
    <property type="evidence" value="ECO:0007669"/>
    <property type="project" value="UniProtKB-SubCell"/>
</dbReference>
<accession>A0AA38T7T3</accession>
<evidence type="ECO:0000256" key="2">
    <source>
        <dbReference type="ARBA" id="ARBA00022475"/>
    </source>
</evidence>
<name>A0AA38T7T3_9ASTR</name>
<dbReference type="InterPro" id="IPR058209">
    <property type="entry name" value="TPR_BSK1_C"/>
</dbReference>
<dbReference type="GO" id="GO:0005524">
    <property type="term" value="F:ATP binding"/>
    <property type="evidence" value="ECO:0007669"/>
    <property type="project" value="UniProtKB-KW"/>
</dbReference>
<keyword evidence="2" id="KW-1003">Cell membrane</keyword>
<evidence type="ECO:0000256" key="6">
    <source>
        <dbReference type="ARBA" id="ARBA00022840"/>
    </source>
</evidence>
<feature type="domain" description="Serine/threonine-protein kinase BSK1-like TPR repeats" evidence="9">
    <location>
        <begin position="97"/>
        <end position="149"/>
    </location>
</feature>
<gene>
    <name evidence="10" type="ORF">OSB04_022634</name>
</gene>
<dbReference type="Proteomes" id="UP001172457">
    <property type="component" value="Chromosome 5"/>
</dbReference>
<evidence type="ECO:0000259" key="9">
    <source>
        <dbReference type="Pfam" id="PF25575"/>
    </source>
</evidence>
<reference evidence="10" key="1">
    <citation type="submission" date="2023-03" db="EMBL/GenBank/DDBJ databases">
        <title>Chromosome-scale reference genome and RAD-based genetic map of yellow starthistle (Centaurea solstitialis) reveal putative structural variation and QTLs associated with invader traits.</title>
        <authorList>
            <person name="Reatini B."/>
            <person name="Cang F.A."/>
            <person name="Jiang Q."/>
            <person name="Mckibben M.T.W."/>
            <person name="Barker M.S."/>
            <person name="Rieseberg L.H."/>
            <person name="Dlugosch K.M."/>
        </authorList>
    </citation>
    <scope>NUCLEOTIDE SEQUENCE</scope>
    <source>
        <strain evidence="10">CAN-66</strain>
        <tissue evidence="10">Leaf</tissue>
    </source>
</reference>
<dbReference type="InterPro" id="IPR045845">
    <property type="entry name" value="BSK"/>
</dbReference>
<proteinExistence type="predicted"/>
<keyword evidence="4" id="KW-0547">Nucleotide-binding</keyword>
<keyword evidence="5" id="KW-0418">Kinase</keyword>
<feature type="region of interest" description="Disordered" evidence="8">
    <location>
        <begin position="289"/>
        <end position="311"/>
    </location>
</feature>
<dbReference type="Pfam" id="PF25575">
    <property type="entry name" value="TPR_BSK1_C"/>
    <property type="match status" value="1"/>
</dbReference>
<organism evidence="10 11">
    <name type="scientific">Centaurea solstitialis</name>
    <name type="common">yellow star-thistle</name>
    <dbReference type="NCBI Taxonomy" id="347529"/>
    <lineage>
        <taxon>Eukaryota</taxon>
        <taxon>Viridiplantae</taxon>
        <taxon>Streptophyta</taxon>
        <taxon>Embryophyta</taxon>
        <taxon>Tracheophyta</taxon>
        <taxon>Spermatophyta</taxon>
        <taxon>Magnoliopsida</taxon>
        <taxon>eudicotyledons</taxon>
        <taxon>Gunneridae</taxon>
        <taxon>Pentapetalae</taxon>
        <taxon>asterids</taxon>
        <taxon>campanulids</taxon>
        <taxon>Asterales</taxon>
        <taxon>Asteraceae</taxon>
        <taxon>Carduoideae</taxon>
        <taxon>Cardueae</taxon>
        <taxon>Centaureinae</taxon>
        <taxon>Centaurea</taxon>
    </lineage>
</organism>